<dbReference type="RefSeq" id="WP_386060805.1">
    <property type="nucleotide sequence ID" value="NZ_JBHTKL010000005.1"/>
</dbReference>
<proteinExistence type="predicted"/>
<dbReference type="InterPro" id="IPR047670">
    <property type="entry name" value="YfjT-like"/>
</dbReference>
<evidence type="ECO:0000313" key="2">
    <source>
        <dbReference type="Proteomes" id="UP001596990"/>
    </source>
</evidence>
<accession>A0ABW3L478</accession>
<dbReference type="EMBL" id="JBHTKL010000005">
    <property type="protein sequence ID" value="MFD1019990.1"/>
    <property type="molecule type" value="Genomic_DNA"/>
</dbReference>
<comment type="caution">
    <text evidence="1">The sequence shown here is derived from an EMBL/GenBank/DDBJ whole genome shotgun (WGS) entry which is preliminary data.</text>
</comment>
<evidence type="ECO:0000313" key="1">
    <source>
        <dbReference type="EMBL" id="MFD1019990.1"/>
    </source>
</evidence>
<name>A0ABW3L478_9BACI</name>
<dbReference type="Proteomes" id="UP001596990">
    <property type="component" value="Unassembled WGS sequence"/>
</dbReference>
<keyword evidence="2" id="KW-1185">Reference proteome</keyword>
<dbReference type="NCBIfam" id="NF040878">
    <property type="entry name" value="SE1561_fam"/>
    <property type="match status" value="1"/>
</dbReference>
<reference evidence="2" key="1">
    <citation type="journal article" date="2019" name="Int. J. Syst. Evol. Microbiol.">
        <title>The Global Catalogue of Microorganisms (GCM) 10K type strain sequencing project: providing services to taxonomists for standard genome sequencing and annotation.</title>
        <authorList>
            <consortium name="The Broad Institute Genomics Platform"/>
            <consortium name="The Broad Institute Genome Sequencing Center for Infectious Disease"/>
            <person name="Wu L."/>
            <person name="Ma J."/>
        </authorList>
    </citation>
    <scope>NUCLEOTIDE SEQUENCE [LARGE SCALE GENOMIC DNA]</scope>
    <source>
        <strain evidence="2">CCUG 56607</strain>
    </source>
</reference>
<sequence length="62" mass="7413">MGKAVDNPAQQFHYIKNRIKMLNQVVETMDEEISEDDFDRLLDMIGQLHQKMERFKKDWNGS</sequence>
<gene>
    <name evidence="1" type="ORF">ACFQ2J_12460</name>
</gene>
<organism evidence="1 2">
    <name type="scientific">Thalassobacillus hwangdonensis</name>
    <dbReference type="NCBI Taxonomy" id="546108"/>
    <lineage>
        <taxon>Bacteria</taxon>
        <taxon>Bacillati</taxon>
        <taxon>Bacillota</taxon>
        <taxon>Bacilli</taxon>
        <taxon>Bacillales</taxon>
        <taxon>Bacillaceae</taxon>
        <taxon>Thalassobacillus</taxon>
    </lineage>
</organism>
<protein>
    <submittedName>
        <fullName evidence="1">SE1561 family protein</fullName>
    </submittedName>
</protein>